<comment type="cofactor">
    <cofactor evidence="4">
        <name>Zn(2+)</name>
        <dbReference type="ChEBI" id="CHEBI:29105"/>
    </cofactor>
    <text evidence="4">Binds 3 Zn(2+) ions per subunit.</text>
</comment>
<dbReference type="InterPro" id="IPR023710">
    <property type="entry name" value="Phosphatase_YcdX_put"/>
</dbReference>
<feature type="binding site" evidence="4">
    <location>
        <position position="8"/>
    </location>
    <ligand>
        <name>Zn(2+)</name>
        <dbReference type="ChEBI" id="CHEBI:29105"/>
        <label>1</label>
    </ligand>
</feature>
<feature type="binding site" evidence="4">
    <location>
        <position position="132"/>
    </location>
    <ligand>
        <name>Zn(2+)</name>
        <dbReference type="ChEBI" id="CHEBI:29105"/>
        <label>3</label>
    </ligand>
</feature>
<dbReference type="PANTHER" id="PTHR36928:SF1">
    <property type="entry name" value="PHOSPHATASE YCDX-RELATED"/>
    <property type="match status" value="1"/>
</dbReference>
<evidence type="ECO:0000313" key="6">
    <source>
        <dbReference type="EMBL" id="MCL6271713.1"/>
    </source>
</evidence>
<feature type="binding site" evidence="4">
    <location>
        <position position="195"/>
    </location>
    <ligand>
        <name>Zn(2+)</name>
        <dbReference type="ChEBI" id="CHEBI:29105"/>
        <label>2</label>
    </ligand>
</feature>
<dbReference type="InterPro" id="IPR016195">
    <property type="entry name" value="Pol/histidinol_Pase-like"/>
</dbReference>
<evidence type="ECO:0000256" key="1">
    <source>
        <dbReference type="ARBA" id="ARBA00022723"/>
    </source>
</evidence>
<feature type="binding site" evidence="4">
    <location>
        <position position="74"/>
    </location>
    <ligand>
        <name>Zn(2+)</name>
        <dbReference type="ChEBI" id="CHEBI:29105"/>
        <label>1</label>
    </ligand>
</feature>
<dbReference type="InterPro" id="IPR004013">
    <property type="entry name" value="PHP_dom"/>
</dbReference>
<name>A0ABT0PK16_9GAMM</name>
<dbReference type="PANTHER" id="PTHR36928">
    <property type="entry name" value="PHOSPHATASE YCDX-RELATED"/>
    <property type="match status" value="1"/>
</dbReference>
<feature type="binding site" evidence="4">
    <location>
        <position position="16"/>
    </location>
    <ligand>
        <name>Zn(2+)</name>
        <dbReference type="ChEBI" id="CHEBI:29105"/>
        <label>2</label>
    </ligand>
</feature>
<reference evidence="6 7" key="1">
    <citation type="submission" date="2022-05" db="EMBL/GenBank/DDBJ databases">
        <authorList>
            <person name="Park J.-S."/>
        </authorList>
    </citation>
    <scope>NUCLEOTIDE SEQUENCE [LARGE SCALE GENOMIC DNA]</scope>
    <source>
        <strain evidence="6 7">2012CJ34-2</strain>
    </source>
</reference>
<dbReference type="Pfam" id="PF02811">
    <property type="entry name" value="PHP"/>
    <property type="match status" value="1"/>
</dbReference>
<proteinExistence type="inferred from homology"/>
<dbReference type="InterPro" id="IPR003141">
    <property type="entry name" value="Pol/His_phosphatase_N"/>
</dbReference>
<accession>A0ABT0PK16</accession>
<sequence length="250" mass="27678">MQLLVDTHNHTTASGHAYSTVWEIAKVAAQRGLKMFAMTDHAPAMPGSPHEWFFVNMKVIPRFIEGVAVLRGAEANILNEAGDIDLNDMHLRSMEWVIGSFHEPVFPPTSKDSHTRALMNAIKNGKIDAIGHPGNPNFDFDFEEVIKAAAAHNVLIELNASSFKQSRVGSASRCEAIAECARDYGAYITTGSDSHIAFDVGALEPCSDVLDRVGFPQERVVTSHPQLFMDFLKQRGRKPLFDKELKQLFS</sequence>
<dbReference type="RefSeq" id="WP_249701353.1">
    <property type="nucleotide sequence ID" value="NZ_JAMFLX010000031.1"/>
</dbReference>
<dbReference type="HAMAP" id="MF_01561">
    <property type="entry name" value="YcdX_phosphat"/>
    <property type="match status" value="1"/>
</dbReference>
<evidence type="ECO:0000313" key="7">
    <source>
        <dbReference type="Proteomes" id="UP001203338"/>
    </source>
</evidence>
<feature type="binding site" evidence="4">
    <location>
        <position position="10"/>
    </location>
    <ligand>
        <name>Zn(2+)</name>
        <dbReference type="ChEBI" id="CHEBI:29105"/>
        <label>1</label>
    </ligand>
</feature>
<dbReference type="SUPFAM" id="SSF89550">
    <property type="entry name" value="PHP domain-like"/>
    <property type="match status" value="1"/>
</dbReference>
<evidence type="ECO:0000256" key="4">
    <source>
        <dbReference type="HAMAP-Rule" id="MF_01561"/>
    </source>
</evidence>
<evidence type="ECO:0000256" key="2">
    <source>
        <dbReference type="ARBA" id="ARBA00022801"/>
    </source>
</evidence>
<dbReference type="EMBL" id="JAMFLX010000031">
    <property type="protein sequence ID" value="MCL6271713.1"/>
    <property type="molecule type" value="Genomic_DNA"/>
</dbReference>
<protein>
    <submittedName>
        <fullName evidence="6">Phosphatase</fullName>
    </submittedName>
</protein>
<keyword evidence="3 4" id="KW-0862">Zinc</keyword>
<dbReference type="NCBIfam" id="NF006702">
    <property type="entry name" value="PRK09248.1"/>
    <property type="match status" value="1"/>
</dbReference>
<evidence type="ECO:0000259" key="5">
    <source>
        <dbReference type="SMART" id="SM00481"/>
    </source>
</evidence>
<comment type="caution">
    <text evidence="6">The sequence shown here is derived from an EMBL/GenBank/DDBJ whole genome shotgun (WGS) entry which is preliminary data.</text>
</comment>
<feature type="binding site" evidence="4">
    <location>
        <position position="102"/>
    </location>
    <ligand>
        <name>Zn(2+)</name>
        <dbReference type="ChEBI" id="CHEBI:29105"/>
        <label>3</label>
    </ligand>
</feature>
<feature type="binding site" evidence="4">
    <location>
        <position position="74"/>
    </location>
    <ligand>
        <name>Zn(2+)</name>
        <dbReference type="ChEBI" id="CHEBI:29105"/>
        <label>3</label>
    </ligand>
</feature>
<evidence type="ECO:0000256" key="3">
    <source>
        <dbReference type="ARBA" id="ARBA00022833"/>
    </source>
</evidence>
<feature type="binding site" evidence="4">
    <location>
        <position position="41"/>
    </location>
    <ligand>
        <name>Zn(2+)</name>
        <dbReference type="ChEBI" id="CHEBI:29105"/>
        <label>2</label>
    </ligand>
</feature>
<feature type="binding site" evidence="4">
    <location>
        <position position="193"/>
    </location>
    <ligand>
        <name>Zn(2+)</name>
        <dbReference type="ChEBI" id="CHEBI:29105"/>
        <label>1</label>
    </ligand>
</feature>
<gene>
    <name evidence="6" type="ORF">M3P05_17480</name>
</gene>
<dbReference type="Proteomes" id="UP001203338">
    <property type="component" value="Unassembled WGS sequence"/>
</dbReference>
<keyword evidence="2 4" id="KW-0378">Hydrolase</keyword>
<dbReference type="SMART" id="SM00481">
    <property type="entry name" value="POLIIIAc"/>
    <property type="match status" value="1"/>
</dbReference>
<keyword evidence="7" id="KW-1185">Reference proteome</keyword>
<organism evidence="6 7">
    <name type="scientific">Parendozoicomonas callyspongiae</name>
    <dbReference type="NCBI Taxonomy" id="2942213"/>
    <lineage>
        <taxon>Bacteria</taxon>
        <taxon>Pseudomonadati</taxon>
        <taxon>Pseudomonadota</taxon>
        <taxon>Gammaproteobacteria</taxon>
        <taxon>Oceanospirillales</taxon>
        <taxon>Endozoicomonadaceae</taxon>
        <taxon>Parendozoicomonas</taxon>
    </lineage>
</organism>
<dbReference type="InterPro" id="IPR050243">
    <property type="entry name" value="PHP_phosphatase"/>
</dbReference>
<dbReference type="CDD" id="cd07437">
    <property type="entry name" value="PHP_HisPPase_Ycdx_like"/>
    <property type="match status" value="1"/>
</dbReference>
<dbReference type="Gene3D" id="3.20.20.140">
    <property type="entry name" value="Metal-dependent hydrolases"/>
    <property type="match status" value="1"/>
</dbReference>
<comment type="similarity">
    <text evidence="4">Belongs to the PHP family.</text>
</comment>
<feature type="domain" description="Polymerase/histidinol phosphatase N-terminal" evidence="5">
    <location>
        <begin position="5"/>
        <end position="79"/>
    </location>
</feature>
<keyword evidence="1 4" id="KW-0479">Metal-binding</keyword>